<proteinExistence type="predicted"/>
<gene>
    <name evidence="4" type="ORF">F0238_02945</name>
    <name evidence="3" type="ORF">TW71_16025</name>
</gene>
<dbReference type="RefSeq" id="WP_021455536.1">
    <property type="nucleotide sequence ID" value="NZ_CM004383.1"/>
</dbReference>
<dbReference type="EMBL" id="VTXP01000002">
    <property type="protein sequence ID" value="NOJ21682.1"/>
    <property type="molecule type" value="Genomic_DNA"/>
</dbReference>
<dbReference type="AlphaFoldDB" id="A0A837G5C8"/>
<dbReference type="InterPro" id="IPR036010">
    <property type="entry name" value="2Fe-2S_ferredoxin-like_sf"/>
</dbReference>
<dbReference type="InterPro" id="IPR001041">
    <property type="entry name" value="2Fe-2S_ferredoxin-type"/>
</dbReference>
<dbReference type="GO" id="GO:0051536">
    <property type="term" value="F:iron-sulfur cluster binding"/>
    <property type="evidence" value="ECO:0007669"/>
    <property type="project" value="InterPro"/>
</dbReference>
<dbReference type="InterPro" id="IPR042204">
    <property type="entry name" value="2Fe-2S-bd_N"/>
</dbReference>
<dbReference type="CDD" id="cd00207">
    <property type="entry name" value="fer2"/>
    <property type="match status" value="1"/>
</dbReference>
<accession>A0A837G5C8</accession>
<dbReference type="Gene3D" id="3.10.20.440">
    <property type="entry name" value="2Fe-2S iron-sulphur cluster binding domain, sarcosine oxidase, alpha subunit, N-terminal domain"/>
    <property type="match status" value="1"/>
</dbReference>
<dbReference type="Proteomes" id="UP000576645">
    <property type="component" value="Unassembled WGS sequence"/>
</dbReference>
<reference evidence="3" key="1">
    <citation type="journal article" date="2015" name="BMC Genomics">
        <title>Genome mining reveals unlocked bioactive potential of marine Gram-negative bacteria.</title>
        <authorList>
            <person name="Machado H."/>
            <person name="Sonnenschein E.C."/>
            <person name="Melchiorsen J."/>
            <person name="Gram L."/>
        </authorList>
    </citation>
    <scope>NUCLEOTIDE SEQUENCE</scope>
    <source>
        <strain evidence="3">S2052</strain>
    </source>
</reference>
<protein>
    <submittedName>
        <fullName evidence="3">(2Fe-2S)-binding protein</fullName>
    </submittedName>
</protein>
<dbReference type="Pfam" id="PF13510">
    <property type="entry name" value="Fer2_4"/>
    <property type="match status" value="1"/>
</dbReference>
<reference evidence="4 5" key="2">
    <citation type="submission" date="2019-09" db="EMBL/GenBank/DDBJ databases">
        <title>Draft genome sequencing and comparative genomics of hatchery-associated Vibrios.</title>
        <authorList>
            <person name="Kehlet-Delgado H."/>
            <person name="Mueller R.S."/>
        </authorList>
    </citation>
    <scope>NUCLEOTIDE SEQUENCE [LARGE SCALE GENOMIC DNA]</scope>
    <source>
        <strain evidence="4 5">09-121-3</strain>
    </source>
</reference>
<dbReference type="SUPFAM" id="SSF54292">
    <property type="entry name" value="2Fe-2S ferredoxin-like"/>
    <property type="match status" value="1"/>
</dbReference>
<evidence type="ECO:0000256" key="1">
    <source>
        <dbReference type="ARBA" id="ARBA00023002"/>
    </source>
</evidence>
<evidence type="ECO:0000313" key="5">
    <source>
        <dbReference type="Proteomes" id="UP000576645"/>
    </source>
</evidence>
<organism evidence="3">
    <name type="scientific">Vibrio coralliilyticus</name>
    <dbReference type="NCBI Taxonomy" id="190893"/>
    <lineage>
        <taxon>Bacteria</taxon>
        <taxon>Pseudomonadati</taxon>
        <taxon>Pseudomonadota</taxon>
        <taxon>Gammaproteobacteria</taxon>
        <taxon>Vibrionales</taxon>
        <taxon>Vibrionaceae</taxon>
        <taxon>Vibrio</taxon>
    </lineage>
</organism>
<dbReference type="GO" id="GO:0016491">
    <property type="term" value="F:oxidoreductase activity"/>
    <property type="evidence" value="ECO:0007669"/>
    <property type="project" value="UniProtKB-KW"/>
</dbReference>
<evidence type="ECO:0000313" key="4">
    <source>
        <dbReference type="EMBL" id="NOJ21682.1"/>
    </source>
</evidence>
<keyword evidence="1" id="KW-0560">Oxidoreductase</keyword>
<dbReference type="EMBL" id="JXXR01000016">
    <property type="protein sequence ID" value="KJY71511.1"/>
    <property type="molecule type" value="Genomic_DNA"/>
</dbReference>
<sequence length="106" mass="11613">MNSITKRNQDITKVLDKPFTINVDGKPIPAVEGESVLSALLASNIRQLMTNDYGAESGPYCGMGVCHCCLLHIDGRHKQRACQTIVKPDMEVETSRNLVLEQGGEI</sequence>
<evidence type="ECO:0000313" key="3">
    <source>
        <dbReference type="EMBL" id="KJY71511.1"/>
    </source>
</evidence>
<comment type="caution">
    <text evidence="3">The sequence shown here is derived from an EMBL/GenBank/DDBJ whole genome shotgun (WGS) entry which is preliminary data.</text>
</comment>
<name>A0A837G5C8_9VIBR</name>
<evidence type="ECO:0000259" key="2">
    <source>
        <dbReference type="PROSITE" id="PS51085"/>
    </source>
</evidence>
<dbReference type="PROSITE" id="PS51085">
    <property type="entry name" value="2FE2S_FER_2"/>
    <property type="match status" value="1"/>
</dbReference>
<feature type="domain" description="2Fe-2S ferredoxin-type" evidence="2">
    <location>
        <begin position="17"/>
        <end position="98"/>
    </location>
</feature>